<gene>
    <name evidence="7" type="ORF">JZ751_021512</name>
</gene>
<protein>
    <submittedName>
        <fullName evidence="7">Uncharacterized protein</fullName>
    </submittedName>
</protein>
<dbReference type="AlphaFoldDB" id="A0A8T2NJI0"/>
<evidence type="ECO:0000256" key="5">
    <source>
        <dbReference type="ARBA" id="ARBA00023136"/>
    </source>
</evidence>
<evidence type="ECO:0000313" key="8">
    <source>
        <dbReference type="Proteomes" id="UP000824540"/>
    </source>
</evidence>
<dbReference type="Pfam" id="PF04505">
    <property type="entry name" value="CD225"/>
    <property type="match status" value="1"/>
</dbReference>
<organism evidence="7 8">
    <name type="scientific">Albula glossodonta</name>
    <name type="common">roundjaw bonefish</name>
    <dbReference type="NCBI Taxonomy" id="121402"/>
    <lineage>
        <taxon>Eukaryota</taxon>
        <taxon>Metazoa</taxon>
        <taxon>Chordata</taxon>
        <taxon>Craniata</taxon>
        <taxon>Vertebrata</taxon>
        <taxon>Euteleostomi</taxon>
        <taxon>Actinopterygii</taxon>
        <taxon>Neopterygii</taxon>
        <taxon>Teleostei</taxon>
        <taxon>Albuliformes</taxon>
        <taxon>Albulidae</taxon>
        <taxon>Albula</taxon>
    </lineage>
</organism>
<comment type="similarity">
    <text evidence="2">Belongs to the CD225/Dispanin family.</text>
</comment>
<evidence type="ECO:0000256" key="6">
    <source>
        <dbReference type="SAM" id="Phobius"/>
    </source>
</evidence>
<keyword evidence="8" id="KW-1185">Reference proteome</keyword>
<accession>A0A8T2NJI0</accession>
<evidence type="ECO:0000256" key="1">
    <source>
        <dbReference type="ARBA" id="ARBA00004370"/>
    </source>
</evidence>
<sequence length="307" mass="34499">MERGSEFNSVTYIHSVKDEAKTKAMKQDMGDQSALQLQKTEFDILLNQMDCEMLVPEEQDHNITEPENLDCEMLELQRLDREIPELENLDSDILELGKQGCEIPELDQLNSGTEELESLKWEIVSQEKIDFNIPVRFISVVDPMSWQSPEEVKFDGVFTEAENSNDETETKHDITELGCAGNVEIDLEEELRIASDTAQITEAADAESQLTHVKDYLCCSVFTAVCCNCFCLGFIALILSIKARRKMIQGEVPSAQRYSSRAQRTIVSAILVTAIGLMVFILVMVFIGEEAFEISGNIPDSSLKRPA</sequence>
<proteinExistence type="inferred from homology"/>
<dbReference type="GO" id="GO:0005886">
    <property type="term" value="C:plasma membrane"/>
    <property type="evidence" value="ECO:0007669"/>
    <property type="project" value="TreeGrafter"/>
</dbReference>
<keyword evidence="3 6" id="KW-0812">Transmembrane</keyword>
<dbReference type="InterPro" id="IPR051517">
    <property type="entry name" value="IFITM_antiviral_protein"/>
</dbReference>
<evidence type="ECO:0000256" key="3">
    <source>
        <dbReference type="ARBA" id="ARBA00022692"/>
    </source>
</evidence>
<reference evidence="7" key="1">
    <citation type="thesis" date="2021" institute="BYU ScholarsArchive" country="Provo, UT, USA">
        <title>Applications of and Algorithms for Genome Assembly and Genomic Analyses with an Emphasis on Marine Teleosts.</title>
        <authorList>
            <person name="Pickett B.D."/>
        </authorList>
    </citation>
    <scope>NUCLEOTIDE SEQUENCE</scope>
    <source>
        <strain evidence="7">HI-2016</strain>
    </source>
</reference>
<dbReference type="PANTHER" id="PTHR13999:SF31">
    <property type="entry name" value="IFITM1-RELATED"/>
    <property type="match status" value="1"/>
</dbReference>
<dbReference type="PANTHER" id="PTHR13999">
    <property type="entry name" value="INTERFERON INDUCIBLE TRANSMEMBRANE PROTEIN"/>
    <property type="match status" value="1"/>
</dbReference>
<dbReference type="OrthoDB" id="9906841at2759"/>
<dbReference type="Proteomes" id="UP000824540">
    <property type="component" value="Unassembled WGS sequence"/>
</dbReference>
<feature type="transmembrane region" description="Helical" evidence="6">
    <location>
        <begin position="221"/>
        <end position="241"/>
    </location>
</feature>
<evidence type="ECO:0000256" key="4">
    <source>
        <dbReference type="ARBA" id="ARBA00022989"/>
    </source>
</evidence>
<keyword evidence="5 6" id="KW-0472">Membrane</keyword>
<evidence type="ECO:0000256" key="2">
    <source>
        <dbReference type="ARBA" id="ARBA00006843"/>
    </source>
</evidence>
<dbReference type="InterPro" id="IPR007593">
    <property type="entry name" value="CD225/Dispanin_fam"/>
</dbReference>
<dbReference type="EMBL" id="JAFBMS010000043">
    <property type="protein sequence ID" value="KAG9340399.1"/>
    <property type="molecule type" value="Genomic_DNA"/>
</dbReference>
<comment type="subcellular location">
    <subcellularLocation>
        <location evidence="1">Membrane</location>
    </subcellularLocation>
</comment>
<name>A0A8T2NJI0_9TELE</name>
<keyword evidence="4 6" id="KW-1133">Transmembrane helix</keyword>
<evidence type="ECO:0000313" key="7">
    <source>
        <dbReference type="EMBL" id="KAG9340399.1"/>
    </source>
</evidence>
<feature type="non-terminal residue" evidence="7">
    <location>
        <position position="307"/>
    </location>
</feature>
<feature type="transmembrane region" description="Helical" evidence="6">
    <location>
        <begin position="266"/>
        <end position="287"/>
    </location>
</feature>
<comment type="caution">
    <text evidence="7">The sequence shown here is derived from an EMBL/GenBank/DDBJ whole genome shotgun (WGS) entry which is preliminary data.</text>
</comment>